<dbReference type="InterPro" id="IPR006315">
    <property type="entry name" value="OM_autotransptr_brl_dom"/>
</dbReference>
<feature type="domain" description="Autotransporter" evidence="7">
    <location>
        <begin position="667"/>
        <end position="945"/>
    </location>
</feature>
<dbReference type="Pfam" id="PF03797">
    <property type="entry name" value="Autotransporter"/>
    <property type="match status" value="1"/>
</dbReference>
<dbReference type="PROSITE" id="PS00136">
    <property type="entry name" value="SUBTILASE_ASP"/>
    <property type="match status" value="1"/>
</dbReference>
<keyword evidence="4 5" id="KW-0720">Serine protease</keyword>
<dbReference type="PROSITE" id="PS51208">
    <property type="entry name" value="AUTOTRANSPORTER"/>
    <property type="match status" value="1"/>
</dbReference>
<feature type="compositionally biased region" description="Pro residues" evidence="6">
    <location>
        <begin position="37"/>
        <end position="57"/>
    </location>
</feature>
<protein>
    <submittedName>
        <fullName evidence="8">Autotransporter domain-containing protein</fullName>
    </submittedName>
</protein>
<evidence type="ECO:0000256" key="5">
    <source>
        <dbReference type="PROSITE-ProRule" id="PRU01240"/>
    </source>
</evidence>
<accession>A0ABV9NH28</accession>
<feature type="active site" description="Charge relay system" evidence="5">
    <location>
        <position position="311"/>
    </location>
</feature>
<dbReference type="EMBL" id="JBHSGG010000006">
    <property type="protein sequence ID" value="MFC4727236.1"/>
    <property type="molecule type" value="Genomic_DNA"/>
</dbReference>
<keyword evidence="3 5" id="KW-0378">Hydrolase</keyword>
<dbReference type="PROSITE" id="PS00138">
    <property type="entry name" value="SUBTILASE_SER"/>
    <property type="match status" value="1"/>
</dbReference>
<keyword evidence="9" id="KW-1185">Reference proteome</keyword>
<dbReference type="RefSeq" id="WP_377003258.1">
    <property type="nucleotide sequence ID" value="NZ_JBHSGG010000006.1"/>
</dbReference>
<sequence length="945" mass="97774">MSSSDPTTRHAMRALALTFAAALTACGGGGGGESIRPTPPIPNPPPPPAPPPPPPSGTPESQPARDGHLTRTNANAAHDLGYTGAGVRIGIVDTGVNRSHPALTGRVEAPLNYVDGRSNDLSVGDVNGHGTMVAEIAAGRAYGRFAGGIAPDATIVPARMLIDDPPPPDPDNPPDLGDASFFSRLVDDLMGRNVDIVNNSWSTGWSRASVGRQFFAAYDPFVNDYGGLLVWAAGNSGEDQPSQTASLATIFPELERGWLAVVALDTDDPTALARYSNACGVAMNYCLAAPGSVVVGGNDDPGNYYVVRGTSLAAPQVTGAAALVWDAFPWFSNDLVRQTLLGTATDLGAPGVDPVFGHGLLDVGRAVLGPARFDWGTVTAEFSGGTSFWENDISGAGGLTKRGNGVLVLEGDNSYSGQTRVEGGVLAVDGRLTDSQVTVGAQGGLTGFGSVGRDVVNHGVVGVGGGDATNSGDFRIEGDYTQAAGARLAVELGSRLEVGGSATLHGGDLHVLGARSGYTPSGLVSVLVAAGGVDGRFDALTHADNVLVQGGIMYEPNEVLLYVTHFSAAALAAGGQLGAASAGAAQRVEEAFRTLDVMLARDDARSLPDGFLAAAGAIQGSGVSMAAADAVFASLSGEVHGASAAMTFESIDASTRALSARLDQVHARQAPSGAWSSTHGLHGGFGRSGLAGLDFDLDGWLVGNDMRLGQGGVLGFGFGQSQAQSQLAGGADRNRSRASEALAYAGLSRERWYAQGSLGAGRFDHDVSRFLLLGAQPEGVWTDYSGRFASAYAETGYRFDLGDLRLTPYVGTQFARVDRDGFTEQGGAGFGLRADAGTLERWQAMAGLRAERTFVLANGRPLQLSGRAQWQQTLDARGDVFDASLNALDDWQPLVGVGLAEYGGLFGLGLASPLARNAWLSLDYDHRFGQRGDARMLAASFRYVF</sequence>
<dbReference type="InterPro" id="IPR036709">
    <property type="entry name" value="Autotransporte_beta_dom_sf"/>
</dbReference>
<evidence type="ECO:0000313" key="8">
    <source>
        <dbReference type="EMBL" id="MFC4727236.1"/>
    </source>
</evidence>
<dbReference type="Gene3D" id="3.40.50.200">
    <property type="entry name" value="Peptidase S8/S53 domain"/>
    <property type="match status" value="1"/>
</dbReference>
<evidence type="ECO:0000313" key="9">
    <source>
        <dbReference type="Proteomes" id="UP001595892"/>
    </source>
</evidence>
<evidence type="ECO:0000256" key="2">
    <source>
        <dbReference type="ARBA" id="ARBA00022729"/>
    </source>
</evidence>
<evidence type="ECO:0000259" key="7">
    <source>
        <dbReference type="PROSITE" id="PS51208"/>
    </source>
</evidence>
<dbReference type="Pfam" id="PF12951">
    <property type="entry name" value="PATR"/>
    <property type="match status" value="1"/>
</dbReference>
<evidence type="ECO:0000256" key="1">
    <source>
        <dbReference type="ARBA" id="ARBA00022670"/>
    </source>
</evidence>
<dbReference type="PANTHER" id="PTHR42884:SF14">
    <property type="entry name" value="NEUROENDOCRINE CONVERTASE 1"/>
    <property type="match status" value="1"/>
</dbReference>
<dbReference type="InterPro" id="IPR023827">
    <property type="entry name" value="Peptidase_S8_Asp-AS"/>
</dbReference>
<name>A0ABV9NH28_9GAMM</name>
<dbReference type="Pfam" id="PF00082">
    <property type="entry name" value="Peptidase_S8"/>
    <property type="match status" value="1"/>
</dbReference>
<evidence type="ECO:0000256" key="3">
    <source>
        <dbReference type="ARBA" id="ARBA00022801"/>
    </source>
</evidence>
<dbReference type="InterPro" id="IPR034061">
    <property type="entry name" value="Peptidases_S8_Autotransporter"/>
</dbReference>
<feature type="region of interest" description="Disordered" evidence="6">
    <location>
        <begin position="28"/>
        <end position="68"/>
    </location>
</feature>
<organism evidence="8 9">
    <name type="scientific">Coralloluteibacterium thermophilum</name>
    <dbReference type="NCBI Taxonomy" id="2707049"/>
    <lineage>
        <taxon>Bacteria</taxon>
        <taxon>Pseudomonadati</taxon>
        <taxon>Pseudomonadota</taxon>
        <taxon>Gammaproteobacteria</taxon>
        <taxon>Lysobacterales</taxon>
        <taxon>Lysobacteraceae</taxon>
        <taxon>Coralloluteibacterium</taxon>
    </lineage>
</organism>
<dbReference type="Proteomes" id="UP001595892">
    <property type="component" value="Unassembled WGS sequence"/>
</dbReference>
<dbReference type="InterPro" id="IPR036852">
    <property type="entry name" value="Peptidase_S8/S53_dom_sf"/>
</dbReference>
<evidence type="ECO:0000256" key="6">
    <source>
        <dbReference type="SAM" id="MobiDB-lite"/>
    </source>
</evidence>
<dbReference type="PRINTS" id="PR00723">
    <property type="entry name" value="SUBTILISIN"/>
</dbReference>
<dbReference type="CDD" id="cd04848">
    <property type="entry name" value="Peptidases_S8_Autotransporter_serine_protease_like"/>
    <property type="match status" value="1"/>
</dbReference>
<feature type="active site" description="Charge relay system" evidence="5">
    <location>
        <position position="93"/>
    </location>
</feature>
<reference evidence="9" key="1">
    <citation type="journal article" date="2019" name="Int. J. Syst. Evol. Microbiol.">
        <title>The Global Catalogue of Microorganisms (GCM) 10K type strain sequencing project: providing services to taxonomists for standard genome sequencing and annotation.</title>
        <authorList>
            <consortium name="The Broad Institute Genomics Platform"/>
            <consortium name="The Broad Institute Genome Sequencing Center for Infectious Disease"/>
            <person name="Wu L."/>
            <person name="Ma J."/>
        </authorList>
    </citation>
    <scope>NUCLEOTIDE SEQUENCE [LARGE SCALE GENOMIC DNA]</scope>
    <source>
        <strain evidence="9">CGMCC 1.13574</strain>
    </source>
</reference>
<dbReference type="InterPro" id="IPR005546">
    <property type="entry name" value="Autotransporte_beta"/>
</dbReference>
<comment type="similarity">
    <text evidence="5">Belongs to the peptidase S8 family.</text>
</comment>
<evidence type="ECO:0000256" key="4">
    <source>
        <dbReference type="ARBA" id="ARBA00022825"/>
    </source>
</evidence>
<proteinExistence type="inferred from homology"/>
<keyword evidence="2" id="KW-0732">Signal</keyword>
<dbReference type="SMART" id="SM00869">
    <property type="entry name" value="Autotransporter"/>
    <property type="match status" value="1"/>
</dbReference>
<dbReference type="PANTHER" id="PTHR42884">
    <property type="entry name" value="PROPROTEIN CONVERTASE SUBTILISIN/KEXIN-RELATED"/>
    <property type="match status" value="1"/>
</dbReference>
<dbReference type="NCBIfam" id="TIGR01414">
    <property type="entry name" value="autotrans_barl"/>
    <property type="match status" value="1"/>
</dbReference>
<dbReference type="InterPro" id="IPR000209">
    <property type="entry name" value="Peptidase_S8/S53_dom"/>
</dbReference>
<dbReference type="PROSITE" id="PS51892">
    <property type="entry name" value="SUBTILASE"/>
    <property type="match status" value="1"/>
</dbReference>
<dbReference type="InterPro" id="IPR023828">
    <property type="entry name" value="Peptidase_S8_Ser-AS"/>
</dbReference>
<keyword evidence="1 5" id="KW-0645">Protease</keyword>
<dbReference type="InterPro" id="IPR015500">
    <property type="entry name" value="Peptidase_S8_subtilisin-rel"/>
</dbReference>
<dbReference type="InterPro" id="IPR013425">
    <property type="entry name" value="Autotrns_rpt"/>
</dbReference>
<dbReference type="NCBIfam" id="TIGR02601">
    <property type="entry name" value="autotrns_rpt"/>
    <property type="match status" value="1"/>
</dbReference>
<dbReference type="Gene3D" id="2.40.128.130">
    <property type="entry name" value="Autotransporter beta-domain"/>
    <property type="match status" value="1"/>
</dbReference>
<dbReference type="SUPFAM" id="SSF103515">
    <property type="entry name" value="Autotransporter"/>
    <property type="match status" value="1"/>
</dbReference>
<feature type="active site" description="Charge relay system" evidence="5">
    <location>
        <position position="129"/>
    </location>
</feature>
<gene>
    <name evidence="8" type="ORF">ACFO3Q_03520</name>
</gene>
<comment type="caution">
    <text evidence="8">The sequence shown here is derived from an EMBL/GenBank/DDBJ whole genome shotgun (WGS) entry which is preliminary data.</text>
</comment>
<dbReference type="SUPFAM" id="SSF52743">
    <property type="entry name" value="Subtilisin-like"/>
    <property type="match status" value="1"/>
</dbReference>